<dbReference type="Proteomes" id="UP000326557">
    <property type="component" value="Unassembled WGS sequence"/>
</dbReference>
<organism evidence="1 2">
    <name type="scientific">Pseudomonas fluorescens</name>
    <dbReference type="NCBI Taxonomy" id="294"/>
    <lineage>
        <taxon>Bacteria</taxon>
        <taxon>Pseudomonadati</taxon>
        <taxon>Pseudomonadota</taxon>
        <taxon>Gammaproteobacteria</taxon>
        <taxon>Pseudomonadales</taxon>
        <taxon>Pseudomonadaceae</taxon>
        <taxon>Pseudomonas</taxon>
    </lineage>
</organism>
<sequence length="58" mass="6051">MGALLIAPFGSRAVDFYQLCATALPFQSSQGNGLTIIKLHGALFSKVSAVLPMNLSSP</sequence>
<reference evidence="1 2" key="1">
    <citation type="submission" date="2019-09" db="EMBL/GenBank/DDBJ databases">
        <authorList>
            <person name="Chandra G."/>
            <person name="Truman W A."/>
        </authorList>
    </citation>
    <scope>NUCLEOTIDE SEQUENCE [LARGE SCALE GENOMIC DNA]</scope>
    <source>
        <strain evidence="1">PS704</strain>
    </source>
</reference>
<evidence type="ECO:0000313" key="2">
    <source>
        <dbReference type="Proteomes" id="UP000326557"/>
    </source>
</evidence>
<dbReference type="AlphaFoldDB" id="A0A5E7ADU8"/>
<evidence type="ECO:0000313" key="1">
    <source>
        <dbReference type="EMBL" id="VVN77408.1"/>
    </source>
</evidence>
<dbReference type="EMBL" id="CABVHP010000002">
    <property type="protein sequence ID" value="VVN77408.1"/>
    <property type="molecule type" value="Genomic_DNA"/>
</dbReference>
<gene>
    <name evidence="1" type="ORF">PS704_00821</name>
</gene>
<protein>
    <submittedName>
        <fullName evidence="1">Uncharacterized protein</fullName>
    </submittedName>
</protein>
<name>A0A5E7ADU8_PSEFL</name>
<accession>A0A5E7ADU8</accession>
<proteinExistence type="predicted"/>